<dbReference type="EMBL" id="MLAK01001214">
    <property type="protein sequence ID" value="OHS95911.1"/>
    <property type="molecule type" value="Genomic_DNA"/>
</dbReference>
<protein>
    <submittedName>
        <fullName evidence="1">Uncharacterized protein</fullName>
    </submittedName>
</protein>
<organism evidence="1 2">
    <name type="scientific">Tritrichomonas foetus</name>
    <dbReference type="NCBI Taxonomy" id="1144522"/>
    <lineage>
        <taxon>Eukaryota</taxon>
        <taxon>Metamonada</taxon>
        <taxon>Parabasalia</taxon>
        <taxon>Tritrichomonadida</taxon>
        <taxon>Tritrichomonadidae</taxon>
        <taxon>Tritrichomonas</taxon>
    </lineage>
</organism>
<gene>
    <name evidence="1" type="ORF">TRFO_37985</name>
</gene>
<dbReference type="VEuPathDB" id="TrichDB:TRFO_37985"/>
<sequence>MLILSFNKIYVGNSWDCCQKVMYYVFIHLIDLNRKHMLTIEYRLKEKGTIQSDTYNSILQAPCIIKSSINSISDVIHKNDTINFQKSKITKEVSFKIILYDISAGQKYQIPSDDDSIMIFFKLEYYPLDTISTNDLFVNYYHEIVNMNLNNPRQLCTIYYSCFFLWKNHLQYLKENKKDSSNEINKQSRDQQLQENDQKEHDLNIKLKFQLFPAGILFLVILASESEIKTELEPRDINFNQNMFKFKDELEMNFLNDNILDDNNILKKELQDFLTDYIFNRFECNEPTTKTSDFYSLINFLIFDTLLKDKRLNDDKNNSKISQIIKFIYQSLAKYYVFDENFKNCFKLECLKFCNLGNDFLDDVYKILTPIENSMKPPVLPFQKLSYNHEYLCFNEILVEVDISPERLTSTENPSNSTANQIMISPYKGKLSFRKKYMLFEYQANIKSAKHFIKIPYQIIIEFSSNEIKAESDNDEVFIGYRTNNSQVNNLITHEHANGLLFDPEDSNIMMNDNRSYAIFLYDGSNSYKFHYFTSKQKDLIIHALEKFTGNTEVNYNILSNRFLQEWKSNGMYVLQKESFNRAITKAGRQVKQALDRIRDPRFYTLPEVILLMNSCMQSEEVALNTLRFLMRVWIWADSKDPDEIENLIRVTKRIFTPAVAVSSKKLFNELMDWVSSLKDHPLALRGSESGRQMNEMIRLFKQYKNVNVHQILPTKKGEYFDIEESKQINSLSQNEEAP</sequence>
<accession>A0A1J4JCD3</accession>
<dbReference type="AlphaFoldDB" id="A0A1J4JCD3"/>
<evidence type="ECO:0000313" key="2">
    <source>
        <dbReference type="Proteomes" id="UP000179807"/>
    </source>
</evidence>
<comment type="caution">
    <text evidence="1">The sequence shown here is derived from an EMBL/GenBank/DDBJ whole genome shotgun (WGS) entry which is preliminary data.</text>
</comment>
<reference evidence="1" key="1">
    <citation type="submission" date="2016-10" db="EMBL/GenBank/DDBJ databases">
        <authorList>
            <person name="Benchimol M."/>
            <person name="Almeida L.G."/>
            <person name="Vasconcelos A.T."/>
            <person name="Perreira-Neves A."/>
            <person name="Rosa I.A."/>
            <person name="Tasca T."/>
            <person name="Bogo M.R."/>
            <person name="de Souza W."/>
        </authorList>
    </citation>
    <scope>NUCLEOTIDE SEQUENCE [LARGE SCALE GENOMIC DNA]</scope>
    <source>
        <strain evidence="1">K</strain>
    </source>
</reference>
<dbReference type="Proteomes" id="UP000179807">
    <property type="component" value="Unassembled WGS sequence"/>
</dbReference>
<name>A0A1J4JCD3_9EUKA</name>
<proteinExistence type="predicted"/>
<dbReference type="GeneID" id="94846466"/>
<dbReference type="RefSeq" id="XP_068349048.1">
    <property type="nucleotide sequence ID" value="XM_068511762.1"/>
</dbReference>
<keyword evidence="2" id="KW-1185">Reference proteome</keyword>
<evidence type="ECO:0000313" key="1">
    <source>
        <dbReference type="EMBL" id="OHS95911.1"/>
    </source>
</evidence>